<dbReference type="InterPro" id="IPR037006">
    <property type="entry name" value="CheA-like_homodim_sf"/>
</dbReference>
<dbReference type="SMART" id="SM01231">
    <property type="entry name" value="H-kinase_dim"/>
    <property type="match status" value="1"/>
</dbReference>
<dbReference type="InterPro" id="IPR008207">
    <property type="entry name" value="Sig_transdc_His_kin_Hpt_dom"/>
</dbReference>
<dbReference type="Pfam" id="PF01627">
    <property type="entry name" value="Hpt"/>
    <property type="match status" value="1"/>
</dbReference>
<comment type="function">
    <text evidence="13">Involved in the transmission of sensory signals from the chemoreceptors to the flagellar motors. CheA is autophosphorylated; it can transfer its phosphate group to either CheB or CheY.</text>
</comment>
<dbReference type="CDD" id="cd00088">
    <property type="entry name" value="HPT"/>
    <property type="match status" value="1"/>
</dbReference>
<dbReference type="GO" id="GO:0000155">
    <property type="term" value="F:phosphorelay sensor kinase activity"/>
    <property type="evidence" value="ECO:0007669"/>
    <property type="project" value="InterPro"/>
</dbReference>
<evidence type="ECO:0000256" key="8">
    <source>
        <dbReference type="ARBA" id="ARBA00022679"/>
    </source>
</evidence>
<proteinExistence type="predicted"/>
<evidence type="ECO:0000256" key="5">
    <source>
        <dbReference type="ARBA" id="ARBA00022490"/>
    </source>
</evidence>
<keyword evidence="7 14" id="KW-0597">Phosphoprotein</keyword>
<evidence type="ECO:0000256" key="9">
    <source>
        <dbReference type="ARBA" id="ARBA00022741"/>
    </source>
</evidence>
<dbReference type="InterPro" id="IPR003594">
    <property type="entry name" value="HATPase_dom"/>
</dbReference>
<keyword evidence="6" id="KW-0145">Chemotaxis</keyword>
<dbReference type="SMART" id="SM00260">
    <property type="entry name" value="CheW"/>
    <property type="match status" value="1"/>
</dbReference>
<keyword evidence="12" id="KW-0902">Two-component regulatory system</keyword>
<comment type="subcellular location">
    <subcellularLocation>
        <location evidence="2">Cytoplasm</location>
    </subcellularLocation>
</comment>
<feature type="domain" description="HPt" evidence="18">
    <location>
        <begin position="4"/>
        <end position="111"/>
    </location>
</feature>
<evidence type="ECO:0000256" key="4">
    <source>
        <dbReference type="ARBA" id="ARBA00021495"/>
    </source>
</evidence>
<evidence type="ECO:0000259" key="18">
    <source>
        <dbReference type="PROSITE" id="PS50894"/>
    </source>
</evidence>
<evidence type="ECO:0000256" key="7">
    <source>
        <dbReference type="ARBA" id="ARBA00022553"/>
    </source>
</evidence>
<organism evidence="19 20">
    <name type="scientific">Ruminococcus bicirculans</name>
    <name type="common">ex Wegman et al. 2014</name>
    <dbReference type="NCBI Taxonomy" id="1160721"/>
    <lineage>
        <taxon>Bacteria</taxon>
        <taxon>Bacillati</taxon>
        <taxon>Bacillota</taxon>
        <taxon>Clostridia</taxon>
        <taxon>Eubacteriales</taxon>
        <taxon>Oscillospiraceae</taxon>
        <taxon>Ruminococcus</taxon>
    </lineage>
</organism>
<evidence type="ECO:0000313" key="19">
    <source>
        <dbReference type="EMBL" id="MDB8741022.1"/>
    </source>
</evidence>
<dbReference type="Gene3D" id="1.10.287.560">
    <property type="entry name" value="Histidine kinase CheA-like, homodimeric domain"/>
    <property type="match status" value="1"/>
</dbReference>
<dbReference type="Gene3D" id="2.30.30.40">
    <property type="entry name" value="SH3 Domains"/>
    <property type="match status" value="1"/>
</dbReference>
<dbReference type="Gene3D" id="3.30.70.1110">
    <property type="entry name" value="Histidine kinase CheA-like, P2 response regulator-binding domain"/>
    <property type="match status" value="1"/>
</dbReference>
<protein>
    <recommendedName>
        <fullName evidence="4">Chemotaxis protein CheA</fullName>
        <ecNumber evidence="3">2.7.13.3</ecNumber>
    </recommendedName>
</protein>
<dbReference type="InterPro" id="IPR037052">
    <property type="entry name" value="CheA-like_P2_sf"/>
</dbReference>
<dbReference type="PROSITE" id="PS50851">
    <property type="entry name" value="CHEW"/>
    <property type="match status" value="1"/>
</dbReference>
<dbReference type="GO" id="GO:0006935">
    <property type="term" value="P:chemotaxis"/>
    <property type="evidence" value="ECO:0007669"/>
    <property type="project" value="UniProtKB-KW"/>
</dbReference>
<accession>A0AAW6E261</accession>
<name>A0AAW6E261_9FIRM</name>
<dbReference type="EC" id="2.7.13.3" evidence="3"/>
<evidence type="ECO:0000256" key="11">
    <source>
        <dbReference type="ARBA" id="ARBA00022840"/>
    </source>
</evidence>
<dbReference type="RefSeq" id="WP_195551053.1">
    <property type="nucleotide sequence ID" value="NZ_JADMNX010000001.1"/>
</dbReference>
<evidence type="ECO:0000313" key="20">
    <source>
        <dbReference type="Proteomes" id="UP001211421"/>
    </source>
</evidence>
<dbReference type="Pfam" id="PF02518">
    <property type="entry name" value="HATPase_c"/>
    <property type="match status" value="1"/>
</dbReference>
<comment type="catalytic activity">
    <reaction evidence="1">
        <text>ATP + protein L-histidine = ADP + protein N-phospho-L-histidine.</text>
        <dbReference type="EC" id="2.7.13.3"/>
    </reaction>
</comment>
<dbReference type="Gene3D" id="1.20.120.160">
    <property type="entry name" value="HPT domain"/>
    <property type="match status" value="1"/>
</dbReference>
<dbReference type="InterPro" id="IPR010808">
    <property type="entry name" value="CheA_P2-bd"/>
</dbReference>
<keyword evidence="5" id="KW-0963">Cytoplasm</keyword>
<keyword evidence="11" id="KW-0067">ATP-binding</keyword>
<dbReference type="SUPFAM" id="SSF47226">
    <property type="entry name" value="Histidine-containing phosphotransfer domain, HPT domain"/>
    <property type="match status" value="1"/>
</dbReference>
<dbReference type="InterPro" id="IPR004105">
    <property type="entry name" value="CheA-like_dim"/>
</dbReference>
<dbReference type="InterPro" id="IPR036061">
    <property type="entry name" value="CheW-like_dom_sf"/>
</dbReference>
<dbReference type="GO" id="GO:0005737">
    <property type="term" value="C:cytoplasm"/>
    <property type="evidence" value="ECO:0007669"/>
    <property type="project" value="UniProtKB-SubCell"/>
</dbReference>
<feature type="region of interest" description="Disordered" evidence="15">
    <location>
        <begin position="244"/>
        <end position="291"/>
    </location>
</feature>
<dbReference type="InterPro" id="IPR051315">
    <property type="entry name" value="Bact_Chemotaxis_CheA"/>
</dbReference>
<dbReference type="Gene3D" id="3.30.565.10">
    <property type="entry name" value="Histidine kinase-like ATPase, C-terminal domain"/>
    <property type="match status" value="1"/>
</dbReference>
<evidence type="ECO:0000259" key="17">
    <source>
        <dbReference type="PROSITE" id="PS50851"/>
    </source>
</evidence>
<dbReference type="SUPFAM" id="SSF50341">
    <property type="entry name" value="CheW-like"/>
    <property type="match status" value="1"/>
</dbReference>
<evidence type="ECO:0000259" key="16">
    <source>
        <dbReference type="PROSITE" id="PS50109"/>
    </source>
</evidence>
<dbReference type="PANTHER" id="PTHR43395">
    <property type="entry name" value="SENSOR HISTIDINE KINASE CHEA"/>
    <property type="match status" value="1"/>
</dbReference>
<evidence type="ECO:0000256" key="15">
    <source>
        <dbReference type="SAM" id="MobiDB-lite"/>
    </source>
</evidence>
<dbReference type="SUPFAM" id="SSF55874">
    <property type="entry name" value="ATPase domain of HSP90 chaperone/DNA topoisomerase II/histidine kinase"/>
    <property type="match status" value="1"/>
</dbReference>
<dbReference type="Pfam" id="PF01584">
    <property type="entry name" value="CheW"/>
    <property type="match status" value="1"/>
</dbReference>
<dbReference type="InterPro" id="IPR005467">
    <property type="entry name" value="His_kinase_dom"/>
</dbReference>
<dbReference type="InterPro" id="IPR036641">
    <property type="entry name" value="HPT_dom_sf"/>
</dbReference>
<dbReference type="Pfam" id="PF02895">
    <property type="entry name" value="H-kinase_dim"/>
    <property type="match status" value="1"/>
</dbReference>
<evidence type="ECO:0000256" key="12">
    <source>
        <dbReference type="ARBA" id="ARBA00023012"/>
    </source>
</evidence>
<dbReference type="Pfam" id="PF07194">
    <property type="entry name" value="P2"/>
    <property type="match status" value="1"/>
</dbReference>
<feature type="domain" description="Histidine kinase" evidence="16">
    <location>
        <begin position="337"/>
        <end position="542"/>
    </location>
</feature>
<evidence type="ECO:0000256" key="10">
    <source>
        <dbReference type="ARBA" id="ARBA00022777"/>
    </source>
</evidence>
<reference evidence="19" key="1">
    <citation type="submission" date="2023-01" db="EMBL/GenBank/DDBJ databases">
        <title>Human gut microbiome strain richness.</title>
        <authorList>
            <person name="Chen-Liaw A."/>
        </authorList>
    </citation>
    <scope>NUCLEOTIDE SEQUENCE</scope>
    <source>
        <strain evidence="19">D59st1_B8_D59t2_181005</strain>
    </source>
</reference>
<evidence type="ECO:0000256" key="2">
    <source>
        <dbReference type="ARBA" id="ARBA00004496"/>
    </source>
</evidence>
<feature type="domain" description="CheW-like" evidence="17">
    <location>
        <begin position="544"/>
        <end position="683"/>
    </location>
</feature>
<feature type="compositionally biased region" description="Low complexity" evidence="15">
    <location>
        <begin position="251"/>
        <end position="265"/>
    </location>
</feature>
<keyword evidence="9" id="KW-0547">Nucleotide-binding</keyword>
<keyword evidence="8" id="KW-0808">Transferase</keyword>
<dbReference type="SUPFAM" id="SSF47384">
    <property type="entry name" value="Homodimeric domain of signal transducing histidine kinase"/>
    <property type="match status" value="1"/>
</dbReference>
<dbReference type="SMART" id="SM00387">
    <property type="entry name" value="HATPase_c"/>
    <property type="match status" value="1"/>
</dbReference>
<dbReference type="AlphaFoldDB" id="A0AAW6E261"/>
<dbReference type="InterPro" id="IPR035891">
    <property type="entry name" value="CheY-binding_CheA"/>
</dbReference>
<dbReference type="PROSITE" id="PS50109">
    <property type="entry name" value="HIS_KIN"/>
    <property type="match status" value="1"/>
</dbReference>
<dbReference type="InterPro" id="IPR036097">
    <property type="entry name" value="HisK_dim/P_sf"/>
</dbReference>
<evidence type="ECO:0000256" key="14">
    <source>
        <dbReference type="PROSITE-ProRule" id="PRU00110"/>
    </source>
</evidence>
<dbReference type="GO" id="GO:0005524">
    <property type="term" value="F:ATP binding"/>
    <property type="evidence" value="ECO:0007669"/>
    <property type="project" value="UniProtKB-KW"/>
</dbReference>
<dbReference type="InterPro" id="IPR002545">
    <property type="entry name" value="CheW-lke_dom"/>
</dbReference>
<dbReference type="PRINTS" id="PR00344">
    <property type="entry name" value="BCTRLSENSOR"/>
</dbReference>
<dbReference type="InterPro" id="IPR004358">
    <property type="entry name" value="Sig_transdc_His_kin-like_C"/>
</dbReference>
<dbReference type="FunFam" id="3.30.565.10:FF:000016">
    <property type="entry name" value="Chemotaxis protein CheA, putative"/>
    <property type="match status" value="1"/>
</dbReference>
<feature type="modified residue" description="Phosphohistidine" evidence="14">
    <location>
        <position position="52"/>
    </location>
</feature>
<dbReference type="PANTHER" id="PTHR43395:SF10">
    <property type="entry name" value="CHEMOTAXIS PROTEIN CHEA"/>
    <property type="match status" value="1"/>
</dbReference>
<evidence type="ECO:0000256" key="1">
    <source>
        <dbReference type="ARBA" id="ARBA00000085"/>
    </source>
</evidence>
<dbReference type="Proteomes" id="UP001211421">
    <property type="component" value="Unassembled WGS sequence"/>
</dbReference>
<sequence>MPKFESGMENMADMFVFETGDLLEKLDEILMRTEQEDSISSDDINEIFRTMHTIKGSAAMMSMHNMSTLAHSVEDLFYIIREDPTVKYDKPALYELLFSASDNLKSELDSLYDDAPLTDFSELENKIHAFADTMKGQPATDSSDTSSADTATYEGLFPDDEKEGVLTYKVTYSESCAMPDMRALVLLRALGKMCEVIKTFPEDLDADNAGDEISKKGLYIKLITDDPNGVLDLMKNAVNVDKAEQVKKPEQPANAAKKPQPAQKSAPEKSAPKPAQPANAVPKKHAEKHEQSMISVKLDKLNRLLDLVAEIVITEGSVISSPDLKKAEINLDRFNKSSRELKKLTDELQDVVMSIRMVPVFTAFQKMNRVIRDMNQKLKKNVTLVFEGQETEVDKSIVDILNDPLMHIVRNAVDHGIEDPEVRAKAGKTEPATVTLSAGYDSNEVVISCRDNGAGMDTAKLMAKAKKNGMLTKPENEYTDKEIFNFVVAAGFSTNDKITEYSGRGVGMDVVKKNLEKVGGKLYVDSKFGEGSVFTIRIPLSLSILDVLSVDVGGENFSLPVSAVSEAFSCKAESFITDPEGNEFIMLREKCLPLIRMSDHFDIPNAEKDVTKGIMLCCKDGGKEAVLMADRITVDQQVVVKPFSPLLDAYPLKESGMAGCSVLGDGSITIILDMKEFLGNYDFRKGE</sequence>
<keyword evidence="10" id="KW-0418">Kinase</keyword>
<dbReference type="SMART" id="SM00073">
    <property type="entry name" value="HPT"/>
    <property type="match status" value="1"/>
</dbReference>
<evidence type="ECO:0000256" key="13">
    <source>
        <dbReference type="ARBA" id="ARBA00035100"/>
    </source>
</evidence>
<gene>
    <name evidence="19" type="ORF">PNV70_02910</name>
</gene>
<dbReference type="InterPro" id="IPR036890">
    <property type="entry name" value="HATPase_C_sf"/>
</dbReference>
<evidence type="ECO:0000256" key="6">
    <source>
        <dbReference type="ARBA" id="ARBA00022500"/>
    </source>
</evidence>
<comment type="caution">
    <text evidence="19">The sequence shown here is derived from an EMBL/GenBank/DDBJ whole genome shotgun (WGS) entry which is preliminary data.</text>
</comment>
<dbReference type="SUPFAM" id="SSF55052">
    <property type="entry name" value="CheY-binding domain of CheA"/>
    <property type="match status" value="1"/>
</dbReference>
<evidence type="ECO:0000256" key="3">
    <source>
        <dbReference type="ARBA" id="ARBA00012438"/>
    </source>
</evidence>
<dbReference type="EMBL" id="JAQMLS010000001">
    <property type="protein sequence ID" value="MDB8741022.1"/>
    <property type="molecule type" value="Genomic_DNA"/>
</dbReference>
<dbReference type="PROSITE" id="PS50894">
    <property type="entry name" value="HPT"/>
    <property type="match status" value="1"/>
</dbReference>